<dbReference type="Pfam" id="PF14244">
    <property type="entry name" value="Retrotran_gag_3"/>
    <property type="match status" value="1"/>
</dbReference>
<dbReference type="Proteomes" id="UP000257109">
    <property type="component" value="Unassembled WGS sequence"/>
</dbReference>
<name>A0A371HQ21_MUCPR</name>
<comment type="caution">
    <text evidence="3">The sequence shown here is derived from an EMBL/GenBank/DDBJ whole genome shotgun (WGS) entry which is preliminary data.</text>
</comment>
<keyword evidence="4" id="KW-1185">Reference proteome</keyword>
<reference evidence="3" key="1">
    <citation type="submission" date="2018-05" db="EMBL/GenBank/DDBJ databases">
        <title>Draft genome of Mucuna pruriens seed.</title>
        <authorList>
            <person name="Nnadi N.E."/>
            <person name="Vos R."/>
            <person name="Hasami M.H."/>
            <person name="Devisetty U.K."/>
            <person name="Aguiy J.C."/>
        </authorList>
    </citation>
    <scope>NUCLEOTIDE SEQUENCE [LARGE SCALE GENOMIC DNA]</scope>
    <source>
        <strain evidence="3">JCA_2017</strain>
    </source>
</reference>
<evidence type="ECO:0000313" key="4">
    <source>
        <dbReference type="Proteomes" id="UP000257109"/>
    </source>
</evidence>
<dbReference type="PANTHER" id="PTHR37610:SF6">
    <property type="entry name" value="GAG-POLYPEPTIDE OF LTR COPIA-TYPE-RELATED"/>
    <property type="match status" value="1"/>
</dbReference>
<sequence>MANDYNPSPAETKAKNDLSTNMNQNPLYLHPLGSPGLVLVSQPFDGKNYNSWLCAMGMALNAKNKLGFVDGSISQLDAANPQALHLWQHNNSILVSWILNQVSKKISASVICSPCFCNLE</sequence>
<evidence type="ECO:0000313" key="3">
    <source>
        <dbReference type="EMBL" id="RDY04784.1"/>
    </source>
</evidence>
<protein>
    <recommendedName>
        <fullName evidence="2">Retrotransposon Copia-like N-terminal domain-containing protein</fullName>
    </recommendedName>
</protein>
<dbReference type="OrthoDB" id="1750137at2759"/>
<feature type="region of interest" description="Disordered" evidence="1">
    <location>
        <begin position="1"/>
        <end position="22"/>
    </location>
</feature>
<accession>A0A371HQ21</accession>
<dbReference type="AlphaFoldDB" id="A0A371HQ21"/>
<dbReference type="InterPro" id="IPR029472">
    <property type="entry name" value="Copia-like_N"/>
</dbReference>
<feature type="non-terminal residue" evidence="3">
    <location>
        <position position="1"/>
    </location>
</feature>
<feature type="domain" description="Retrotransposon Copia-like N-terminal" evidence="2">
    <location>
        <begin position="30"/>
        <end position="74"/>
    </location>
</feature>
<dbReference type="PANTHER" id="PTHR37610">
    <property type="entry name" value="CCHC-TYPE DOMAIN-CONTAINING PROTEIN"/>
    <property type="match status" value="1"/>
</dbReference>
<proteinExistence type="predicted"/>
<organism evidence="3 4">
    <name type="scientific">Mucuna pruriens</name>
    <name type="common">Velvet bean</name>
    <name type="synonym">Dolichos pruriens</name>
    <dbReference type="NCBI Taxonomy" id="157652"/>
    <lineage>
        <taxon>Eukaryota</taxon>
        <taxon>Viridiplantae</taxon>
        <taxon>Streptophyta</taxon>
        <taxon>Embryophyta</taxon>
        <taxon>Tracheophyta</taxon>
        <taxon>Spermatophyta</taxon>
        <taxon>Magnoliopsida</taxon>
        <taxon>eudicotyledons</taxon>
        <taxon>Gunneridae</taxon>
        <taxon>Pentapetalae</taxon>
        <taxon>rosids</taxon>
        <taxon>fabids</taxon>
        <taxon>Fabales</taxon>
        <taxon>Fabaceae</taxon>
        <taxon>Papilionoideae</taxon>
        <taxon>50 kb inversion clade</taxon>
        <taxon>NPAAA clade</taxon>
        <taxon>indigoferoid/millettioid clade</taxon>
        <taxon>Phaseoleae</taxon>
        <taxon>Mucuna</taxon>
    </lineage>
</organism>
<gene>
    <name evidence="3" type="ORF">CR513_11455</name>
</gene>
<evidence type="ECO:0000259" key="2">
    <source>
        <dbReference type="Pfam" id="PF14244"/>
    </source>
</evidence>
<dbReference type="EMBL" id="QJKJ01002013">
    <property type="protein sequence ID" value="RDY04784.1"/>
    <property type="molecule type" value="Genomic_DNA"/>
</dbReference>
<evidence type="ECO:0000256" key="1">
    <source>
        <dbReference type="SAM" id="MobiDB-lite"/>
    </source>
</evidence>